<dbReference type="InterPro" id="IPR022764">
    <property type="entry name" value="Peptidase_S54_rhomboid_dom"/>
</dbReference>
<dbReference type="SUPFAM" id="SSF144091">
    <property type="entry name" value="Rhomboid-like"/>
    <property type="match status" value="1"/>
</dbReference>
<evidence type="ECO:0000256" key="4">
    <source>
        <dbReference type="ARBA" id="ARBA00022801"/>
    </source>
</evidence>
<evidence type="ECO:0000256" key="5">
    <source>
        <dbReference type="ARBA" id="ARBA00022989"/>
    </source>
</evidence>
<organism evidence="9 10">
    <name type="scientific">Hevea brasiliensis</name>
    <name type="common">Para rubber tree</name>
    <name type="synonym">Siphonia brasiliensis</name>
    <dbReference type="NCBI Taxonomy" id="3981"/>
    <lineage>
        <taxon>Eukaryota</taxon>
        <taxon>Viridiplantae</taxon>
        <taxon>Streptophyta</taxon>
        <taxon>Embryophyta</taxon>
        <taxon>Tracheophyta</taxon>
        <taxon>Spermatophyta</taxon>
        <taxon>Magnoliopsida</taxon>
        <taxon>eudicotyledons</taxon>
        <taxon>Gunneridae</taxon>
        <taxon>Pentapetalae</taxon>
        <taxon>rosids</taxon>
        <taxon>fabids</taxon>
        <taxon>Malpighiales</taxon>
        <taxon>Euphorbiaceae</taxon>
        <taxon>Crotonoideae</taxon>
        <taxon>Micrandreae</taxon>
        <taxon>Hevea</taxon>
    </lineage>
</organism>
<evidence type="ECO:0000256" key="1">
    <source>
        <dbReference type="ARBA" id="ARBA00004141"/>
    </source>
</evidence>
<evidence type="ECO:0000259" key="8">
    <source>
        <dbReference type="Pfam" id="PF01694"/>
    </source>
</evidence>
<keyword evidence="10" id="KW-1185">Reference proteome</keyword>
<keyword evidence="6 7" id="KW-0472">Membrane</keyword>
<evidence type="ECO:0000256" key="7">
    <source>
        <dbReference type="SAM" id="Phobius"/>
    </source>
</evidence>
<comment type="caution">
    <text evidence="9">The sequence shown here is derived from an EMBL/GenBank/DDBJ whole genome shotgun (WGS) entry which is preliminary data.</text>
</comment>
<feature type="transmembrane region" description="Helical" evidence="7">
    <location>
        <begin position="292"/>
        <end position="310"/>
    </location>
</feature>
<feature type="transmembrane region" description="Helical" evidence="7">
    <location>
        <begin position="322"/>
        <end position="342"/>
    </location>
</feature>
<reference evidence="9" key="1">
    <citation type="journal article" date="2023" name="Plant Biotechnol. J.">
        <title>Chromosome-level wild Hevea brasiliensis genome provides new tools for genomic-assisted breeding and valuable loci to elevate rubber yield.</title>
        <authorList>
            <person name="Cheng H."/>
            <person name="Song X."/>
            <person name="Hu Y."/>
            <person name="Wu T."/>
            <person name="Yang Q."/>
            <person name="An Z."/>
            <person name="Feng S."/>
            <person name="Deng Z."/>
            <person name="Wu W."/>
            <person name="Zeng X."/>
            <person name="Tu M."/>
            <person name="Wang X."/>
            <person name="Huang H."/>
        </authorList>
    </citation>
    <scope>NUCLEOTIDE SEQUENCE</scope>
    <source>
        <strain evidence="9">MT/VB/25A 57/8</strain>
    </source>
</reference>
<keyword evidence="3 7" id="KW-0812">Transmembrane</keyword>
<name>A0ABQ9KMP2_HEVBR</name>
<sequence length="347" mass="38425">MQRLISLKLASSKFSKKLAISTNSSPSLSHPYYNAFTFLAKPTHHSYQQQNYIFGFSQLSRTHSSHSCQYHHTLSPKVHGFLSNPLLSKKFMSNLSNTHFKFSSKGLADYKFGIFSARFARGYSGFNQGFGSYGRSRGSWFYQISANDMVLGLILANVGVFMLWRIADKKFMVNNFMISLDNFKSGRVHTLITSAFSHIDTEHILSNMIGLYFFGMNIGRTFGPEYLLKLYLAGAIGGSLFYLGHHAFMALSTKGQGMWVTDPSRTPGLGASGAVNAIMLLDIFLNPRSTLYLDFIIPVPAILLGIFLMGKDVLRILEGNSNISGSAHLGGAAVAAIAYARIRKGRF</sequence>
<feature type="transmembrane region" description="Helical" evidence="7">
    <location>
        <begin position="149"/>
        <end position="167"/>
    </location>
</feature>
<keyword evidence="5 7" id="KW-1133">Transmembrane helix</keyword>
<dbReference type="EMBL" id="JARPOI010000017">
    <property type="protein sequence ID" value="KAJ9140565.1"/>
    <property type="molecule type" value="Genomic_DNA"/>
</dbReference>
<evidence type="ECO:0000256" key="6">
    <source>
        <dbReference type="ARBA" id="ARBA00023136"/>
    </source>
</evidence>
<evidence type="ECO:0000313" key="10">
    <source>
        <dbReference type="Proteomes" id="UP001174677"/>
    </source>
</evidence>
<feature type="domain" description="Peptidase S54 rhomboid" evidence="8">
    <location>
        <begin position="186"/>
        <end position="338"/>
    </location>
</feature>
<dbReference type="Pfam" id="PF01694">
    <property type="entry name" value="Rhomboid"/>
    <property type="match status" value="1"/>
</dbReference>
<evidence type="ECO:0000313" key="9">
    <source>
        <dbReference type="EMBL" id="KAJ9140565.1"/>
    </source>
</evidence>
<accession>A0ABQ9KMP2</accession>
<dbReference type="InterPro" id="IPR035952">
    <property type="entry name" value="Rhomboid-like_sf"/>
</dbReference>
<proteinExistence type="inferred from homology"/>
<dbReference type="Gene3D" id="1.20.1540.10">
    <property type="entry name" value="Rhomboid-like"/>
    <property type="match status" value="1"/>
</dbReference>
<evidence type="ECO:0000256" key="2">
    <source>
        <dbReference type="ARBA" id="ARBA00009045"/>
    </source>
</evidence>
<evidence type="ECO:0000256" key="3">
    <source>
        <dbReference type="ARBA" id="ARBA00022692"/>
    </source>
</evidence>
<gene>
    <name evidence="9" type="ORF">P3X46_031198</name>
</gene>
<comment type="similarity">
    <text evidence="2">Belongs to the peptidase S54 family.</text>
</comment>
<keyword evidence="4" id="KW-0378">Hydrolase</keyword>
<dbReference type="Proteomes" id="UP001174677">
    <property type="component" value="Chromosome 17"/>
</dbReference>
<dbReference type="PANTHER" id="PTHR43731">
    <property type="entry name" value="RHOMBOID PROTEASE"/>
    <property type="match status" value="1"/>
</dbReference>
<protein>
    <recommendedName>
        <fullName evidence="8">Peptidase S54 rhomboid domain-containing protein</fullName>
    </recommendedName>
</protein>
<feature type="transmembrane region" description="Helical" evidence="7">
    <location>
        <begin position="268"/>
        <end position="285"/>
    </location>
</feature>
<feature type="transmembrane region" description="Helical" evidence="7">
    <location>
        <begin position="226"/>
        <end position="248"/>
    </location>
</feature>
<dbReference type="InterPro" id="IPR050925">
    <property type="entry name" value="Rhomboid_protease_S54"/>
</dbReference>
<dbReference type="PANTHER" id="PTHR43731:SF14">
    <property type="entry name" value="PRESENILIN-ASSOCIATED RHOMBOID-LIKE PROTEIN, MITOCHONDRIAL"/>
    <property type="match status" value="1"/>
</dbReference>
<comment type="subcellular location">
    <subcellularLocation>
        <location evidence="1">Membrane</location>
        <topology evidence="1">Multi-pass membrane protein</topology>
    </subcellularLocation>
</comment>